<evidence type="ECO:0000313" key="2">
    <source>
        <dbReference type="Proteomes" id="UP000460715"/>
    </source>
</evidence>
<reference evidence="1 2" key="1">
    <citation type="submission" date="2019-03" db="EMBL/GenBank/DDBJ databases">
        <title>Roseomonas sp. a novel Roseomonas species isolated from Sea whip Gorgonian.</title>
        <authorList>
            <person name="Li F."/>
            <person name="Pan X."/>
            <person name="Huang S."/>
            <person name="Li Z."/>
            <person name="Meng B."/>
        </authorList>
    </citation>
    <scope>NUCLEOTIDE SEQUENCE [LARGE SCALE GENOMIC DNA]</scope>
    <source>
        <strain evidence="1 2">M0104</strain>
    </source>
</reference>
<dbReference type="AlphaFoldDB" id="A0A845B8V9"/>
<dbReference type="OrthoDB" id="7276004at2"/>
<dbReference type="EMBL" id="SNVJ01000004">
    <property type="protein sequence ID" value="MXP62988.1"/>
    <property type="molecule type" value="Genomic_DNA"/>
</dbReference>
<evidence type="ECO:0000313" key="1">
    <source>
        <dbReference type="EMBL" id="MXP62988.1"/>
    </source>
</evidence>
<keyword evidence="2" id="KW-1185">Reference proteome</keyword>
<dbReference type="Proteomes" id="UP000460715">
    <property type="component" value="Unassembled WGS sequence"/>
</dbReference>
<dbReference type="RefSeq" id="WP_160936108.1">
    <property type="nucleotide sequence ID" value="NZ_SNVJ01000004.1"/>
</dbReference>
<organism evidence="1 2">
    <name type="scientific">Teichococcus coralli</name>
    <dbReference type="NCBI Taxonomy" id="2545983"/>
    <lineage>
        <taxon>Bacteria</taxon>
        <taxon>Pseudomonadati</taxon>
        <taxon>Pseudomonadota</taxon>
        <taxon>Alphaproteobacteria</taxon>
        <taxon>Acetobacterales</taxon>
        <taxon>Roseomonadaceae</taxon>
        <taxon>Roseomonas</taxon>
    </lineage>
</organism>
<gene>
    <name evidence="1" type="ORF">E0493_06430</name>
</gene>
<protein>
    <submittedName>
        <fullName evidence="1">Uncharacterized protein</fullName>
    </submittedName>
</protein>
<sequence>MTATDNLRVLRQQAYAARRTHIAGTLGKTHDSSARARLPGLQRMIAGLDEALELNGRNGAEARRDNRS</sequence>
<accession>A0A845B8V9</accession>
<name>A0A845B8V9_9PROT</name>
<comment type="caution">
    <text evidence="1">The sequence shown here is derived from an EMBL/GenBank/DDBJ whole genome shotgun (WGS) entry which is preliminary data.</text>
</comment>
<proteinExistence type="predicted"/>